<evidence type="ECO:0000256" key="1">
    <source>
        <dbReference type="SAM" id="MobiDB-lite"/>
    </source>
</evidence>
<sequence>MPRRWDNDDDERLPEGMVRIGYDADTQIYTFRDADGSLWEGEPGCRYGKLHRVSAPTPTRTTANLPSTASSPVEKAEDRSRRQSQKLDANDLLVRDDDERSSKNYKKKRASMPPAPPATAASPSNLNHPAGQPGPSAGAGKGGGTPDGATTPPANTGEAEQPDSGRLSPTTKRRLTESFLAGHSPDSFASRVAALSRSNTITTPAQRKAAQTFDEILAAMQR</sequence>
<dbReference type="GeneID" id="89937678"/>
<comment type="caution">
    <text evidence="2">The sequence shown here is derived from an EMBL/GenBank/DDBJ whole genome shotgun (WGS) entry which is preliminary data.</text>
</comment>
<protein>
    <submittedName>
        <fullName evidence="2">Uncharacterized protein</fullName>
    </submittedName>
</protein>
<organism evidence="2 3">
    <name type="scientific">Canariomyces notabilis</name>
    <dbReference type="NCBI Taxonomy" id="2074819"/>
    <lineage>
        <taxon>Eukaryota</taxon>
        <taxon>Fungi</taxon>
        <taxon>Dikarya</taxon>
        <taxon>Ascomycota</taxon>
        <taxon>Pezizomycotina</taxon>
        <taxon>Sordariomycetes</taxon>
        <taxon>Sordariomycetidae</taxon>
        <taxon>Sordariales</taxon>
        <taxon>Chaetomiaceae</taxon>
        <taxon>Canariomyces</taxon>
    </lineage>
</organism>
<dbReference type="AlphaFoldDB" id="A0AAN6TH89"/>
<feature type="compositionally biased region" description="Low complexity" evidence="1">
    <location>
        <begin position="147"/>
        <end position="157"/>
    </location>
</feature>
<feature type="compositionally biased region" description="Polar residues" evidence="1">
    <location>
        <begin position="56"/>
        <end position="71"/>
    </location>
</feature>
<keyword evidence="3" id="KW-1185">Reference proteome</keyword>
<gene>
    <name evidence="2" type="ORF">N656DRAFT_767371</name>
</gene>
<proteinExistence type="predicted"/>
<evidence type="ECO:0000313" key="3">
    <source>
        <dbReference type="Proteomes" id="UP001302812"/>
    </source>
</evidence>
<feature type="compositionally biased region" description="Low complexity" evidence="1">
    <location>
        <begin position="118"/>
        <end position="136"/>
    </location>
</feature>
<feature type="region of interest" description="Disordered" evidence="1">
    <location>
        <begin position="50"/>
        <end position="182"/>
    </location>
</feature>
<name>A0AAN6TH89_9PEZI</name>
<accession>A0AAN6TH89</accession>
<dbReference type="EMBL" id="MU853337">
    <property type="protein sequence ID" value="KAK4114401.1"/>
    <property type="molecule type" value="Genomic_DNA"/>
</dbReference>
<feature type="compositionally biased region" description="Basic and acidic residues" evidence="1">
    <location>
        <begin position="93"/>
        <end position="102"/>
    </location>
</feature>
<reference evidence="2" key="2">
    <citation type="submission" date="2023-05" db="EMBL/GenBank/DDBJ databases">
        <authorList>
            <consortium name="Lawrence Berkeley National Laboratory"/>
            <person name="Steindorff A."/>
            <person name="Hensen N."/>
            <person name="Bonometti L."/>
            <person name="Westerberg I."/>
            <person name="Brannstrom I.O."/>
            <person name="Guillou S."/>
            <person name="Cros-Aarteil S."/>
            <person name="Calhoun S."/>
            <person name="Haridas S."/>
            <person name="Kuo A."/>
            <person name="Mondo S."/>
            <person name="Pangilinan J."/>
            <person name="Riley R."/>
            <person name="Labutti K."/>
            <person name="Andreopoulos B."/>
            <person name="Lipzen A."/>
            <person name="Chen C."/>
            <person name="Yanf M."/>
            <person name="Daum C."/>
            <person name="Ng V."/>
            <person name="Clum A."/>
            <person name="Ohm R."/>
            <person name="Martin F."/>
            <person name="Silar P."/>
            <person name="Natvig D."/>
            <person name="Lalanne C."/>
            <person name="Gautier V."/>
            <person name="Ament-Velasquez S.L."/>
            <person name="Kruys A."/>
            <person name="Hutchinson M.I."/>
            <person name="Powell A.J."/>
            <person name="Barry K."/>
            <person name="Miller A.N."/>
            <person name="Grigoriev I.V."/>
            <person name="Debuchy R."/>
            <person name="Gladieux P."/>
            <person name="Thoren M.H."/>
            <person name="Johannesson H."/>
        </authorList>
    </citation>
    <scope>NUCLEOTIDE SEQUENCE</scope>
    <source>
        <strain evidence="2">CBS 508.74</strain>
    </source>
</reference>
<reference evidence="2" key="1">
    <citation type="journal article" date="2023" name="Mol. Phylogenet. Evol.">
        <title>Genome-scale phylogeny and comparative genomics of the fungal order Sordariales.</title>
        <authorList>
            <person name="Hensen N."/>
            <person name="Bonometti L."/>
            <person name="Westerberg I."/>
            <person name="Brannstrom I.O."/>
            <person name="Guillou S."/>
            <person name="Cros-Aarteil S."/>
            <person name="Calhoun S."/>
            <person name="Haridas S."/>
            <person name="Kuo A."/>
            <person name="Mondo S."/>
            <person name="Pangilinan J."/>
            <person name="Riley R."/>
            <person name="LaButti K."/>
            <person name="Andreopoulos B."/>
            <person name="Lipzen A."/>
            <person name="Chen C."/>
            <person name="Yan M."/>
            <person name="Daum C."/>
            <person name="Ng V."/>
            <person name="Clum A."/>
            <person name="Steindorff A."/>
            <person name="Ohm R.A."/>
            <person name="Martin F."/>
            <person name="Silar P."/>
            <person name="Natvig D.O."/>
            <person name="Lalanne C."/>
            <person name="Gautier V."/>
            <person name="Ament-Velasquez S.L."/>
            <person name="Kruys A."/>
            <person name="Hutchinson M.I."/>
            <person name="Powell A.J."/>
            <person name="Barry K."/>
            <person name="Miller A.N."/>
            <person name="Grigoriev I.V."/>
            <person name="Debuchy R."/>
            <person name="Gladieux P."/>
            <person name="Hiltunen Thoren M."/>
            <person name="Johannesson H."/>
        </authorList>
    </citation>
    <scope>NUCLEOTIDE SEQUENCE</scope>
    <source>
        <strain evidence="2">CBS 508.74</strain>
    </source>
</reference>
<feature type="compositionally biased region" description="Gly residues" evidence="1">
    <location>
        <begin position="137"/>
        <end position="146"/>
    </location>
</feature>
<dbReference type="RefSeq" id="XP_064671971.1">
    <property type="nucleotide sequence ID" value="XM_064813553.1"/>
</dbReference>
<evidence type="ECO:0000313" key="2">
    <source>
        <dbReference type="EMBL" id="KAK4114401.1"/>
    </source>
</evidence>
<dbReference type="Proteomes" id="UP001302812">
    <property type="component" value="Unassembled WGS sequence"/>
</dbReference>